<sequence length="281" mass="31085">MSLAGVNSFSPFSPTTQHYATSADSDIEQDYARTPSYSNDESNLEDNFSERALDDSEEENEHYLNAASSFTTEDEEDDDEMECSSDSDSDITEDEQNGSTVLNHRFENENNFNLHRNGDVVINVPPPSSTSISVASQQKQGPLRFGFPDSQESRSHEVDGEDEDDGSSTNSYDASSSRKRARSFSNDWTNMHPHPIQFGSLEPVNRVITNRQVVNHGLRVPSTHSPSLPTPSRPSIGNGVQIDYSQEMTDVSPTPLPNLYYSRTNNYTTYSQSSSASASPS</sequence>
<dbReference type="Proteomes" id="UP000789525">
    <property type="component" value="Unassembled WGS sequence"/>
</dbReference>
<reference evidence="1" key="1">
    <citation type="submission" date="2021-06" db="EMBL/GenBank/DDBJ databases">
        <authorList>
            <person name="Kallberg Y."/>
            <person name="Tangrot J."/>
            <person name="Rosling A."/>
        </authorList>
    </citation>
    <scope>NUCLEOTIDE SEQUENCE</scope>
    <source>
        <strain evidence="1">CL356</strain>
    </source>
</reference>
<proteinExistence type="predicted"/>
<organism evidence="1 2">
    <name type="scientific">Acaulospora colombiana</name>
    <dbReference type="NCBI Taxonomy" id="27376"/>
    <lineage>
        <taxon>Eukaryota</taxon>
        <taxon>Fungi</taxon>
        <taxon>Fungi incertae sedis</taxon>
        <taxon>Mucoromycota</taxon>
        <taxon>Glomeromycotina</taxon>
        <taxon>Glomeromycetes</taxon>
        <taxon>Diversisporales</taxon>
        <taxon>Acaulosporaceae</taxon>
        <taxon>Acaulospora</taxon>
    </lineage>
</organism>
<keyword evidence="2" id="KW-1185">Reference proteome</keyword>
<evidence type="ECO:0000313" key="1">
    <source>
        <dbReference type="EMBL" id="CAG8658920.1"/>
    </source>
</evidence>
<accession>A0ACA9NJ77</accession>
<dbReference type="EMBL" id="CAJVPT010022222">
    <property type="protein sequence ID" value="CAG8658920.1"/>
    <property type="molecule type" value="Genomic_DNA"/>
</dbReference>
<evidence type="ECO:0000313" key="2">
    <source>
        <dbReference type="Proteomes" id="UP000789525"/>
    </source>
</evidence>
<gene>
    <name evidence="1" type="ORF">ACOLOM_LOCUS8513</name>
</gene>
<protein>
    <submittedName>
        <fullName evidence="1">10587_t:CDS:1</fullName>
    </submittedName>
</protein>
<comment type="caution">
    <text evidence="1">The sequence shown here is derived from an EMBL/GenBank/DDBJ whole genome shotgun (WGS) entry which is preliminary data.</text>
</comment>
<feature type="non-terminal residue" evidence="1">
    <location>
        <position position="281"/>
    </location>
</feature>
<name>A0ACA9NJ77_9GLOM</name>